<reference evidence="1" key="1">
    <citation type="journal article" date="2020" name="Stud. Mycol.">
        <title>101 Dothideomycetes genomes: a test case for predicting lifestyles and emergence of pathogens.</title>
        <authorList>
            <person name="Haridas S."/>
            <person name="Albert R."/>
            <person name="Binder M."/>
            <person name="Bloem J."/>
            <person name="Labutti K."/>
            <person name="Salamov A."/>
            <person name="Andreopoulos B."/>
            <person name="Baker S."/>
            <person name="Barry K."/>
            <person name="Bills G."/>
            <person name="Bluhm B."/>
            <person name="Cannon C."/>
            <person name="Castanera R."/>
            <person name="Culley D."/>
            <person name="Daum C."/>
            <person name="Ezra D."/>
            <person name="Gonzalez J."/>
            <person name="Henrissat B."/>
            <person name="Kuo A."/>
            <person name="Liang C."/>
            <person name="Lipzen A."/>
            <person name="Lutzoni F."/>
            <person name="Magnuson J."/>
            <person name="Mondo S."/>
            <person name="Nolan M."/>
            <person name="Ohm R."/>
            <person name="Pangilinan J."/>
            <person name="Park H.-J."/>
            <person name="Ramirez L."/>
            <person name="Alfaro M."/>
            <person name="Sun H."/>
            <person name="Tritt A."/>
            <person name="Yoshinaga Y."/>
            <person name="Zwiers L.-H."/>
            <person name="Turgeon B."/>
            <person name="Goodwin S."/>
            <person name="Spatafora J."/>
            <person name="Crous P."/>
            <person name="Grigoriev I."/>
        </authorList>
    </citation>
    <scope>NUCLEOTIDE SEQUENCE</scope>
    <source>
        <strain evidence="1">CBS 130266</strain>
    </source>
</reference>
<organism evidence="1 2">
    <name type="scientific">Tothia fuscella</name>
    <dbReference type="NCBI Taxonomy" id="1048955"/>
    <lineage>
        <taxon>Eukaryota</taxon>
        <taxon>Fungi</taxon>
        <taxon>Dikarya</taxon>
        <taxon>Ascomycota</taxon>
        <taxon>Pezizomycotina</taxon>
        <taxon>Dothideomycetes</taxon>
        <taxon>Pleosporomycetidae</taxon>
        <taxon>Venturiales</taxon>
        <taxon>Cylindrosympodiaceae</taxon>
        <taxon>Tothia</taxon>
    </lineage>
</organism>
<dbReference type="Proteomes" id="UP000800235">
    <property type="component" value="Unassembled WGS sequence"/>
</dbReference>
<comment type="caution">
    <text evidence="1">The sequence shown here is derived from an EMBL/GenBank/DDBJ whole genome shotgun (WGS) entry which is preliminary data.</text>
</comment>
<gene>
    <name evidence="1" type="ORF">EJ08DRAFT_465503</name>
</gene>
<evidence type="ECO:0000313" key="1">
    <source>
        <dbReference type="EMBL" id="KAF2434399.1"/>
    </source>
</evidence>
<sequence>MFKLFRRLTTKPLAKPPPLHFFDLDPEVKLMIYEFVLFSNDSEPINWNPSTRQLNRRLYCWAETCPDPISSLLLVNNEINKACTELLSKRSAPFRFSFNHAMRLHAQIDGHGNRPGPPWPICPPGGEVAQLLNKQDVRCMLSIGRGNLSFFSRSPGAEHYVCWLSAILEKFVEQNKRDLACKRVKRPRTFTVQINMLYETSAKPMQYDLPLRWNQLTRFIGENGVDINMTIHYWHGLHRTWVCQEIKYLMSRLVSAGVKVHRVD</sequence>
<evidence type="ECO:0000313" key="2">
    <source>
        <dbReference type="Proteomes" id="UP000800235"/>
    </source>
</evidence>
<dbReference type="EMBL" id="MU007016">
    <property type="protein sequence ID" value="KAF2434399.1"/>
    <property type="molecule type" value="Genomic_DNA"/>
</dbReference>
<dbReference type="AlphaFoldDB" id="A0A9P4P0D1"/>
<accession>A0A9P4P0D1</accession>
<name>A0A9P4P0D1_9PEZI</name>
<protein>
    <submittedName>
        <fullName evidence="1">Uncharacterized protein</fullName>
    </submittedName>
</protein>
<keyword evidence="2" id="KW-1185">Reference proteome</keyword>
<proteinExistence type="predicted"/>